<evidence type="ECO:0000313" key="2">
    <source>
        <dbReference type="Proteomes" id="UP000030210"/>
    </source>
</evidence>
<keyword evidence="2" id="KW-1185">Reference proteome</keyword>
<protein>
    <submittedName>
        <fullName evidence="1">Head-to-tail connector protein</fullName>
    </submittedName>
</protein>
<evidence type="ECO:0000313" key="1">
    <source>
        <dbReference type="EMBL" id="AIW02915.1"/>
    </source>
</evidence>
<dbReference type="Proteomes" id="UP000030210">
    <property type="component" value="Segment"/>
</dbReference>
<dbReference type="KEGG" id="vg:26632033"/>
<accession>A0A0A0RN28</accession>
<dbReference type="GeneID" id="26632033"/>
<organism evidence="1 2">
    <name type="scientific">Mycobacterium phage Larenn</name>
    <dbReference type="NCBI Taxonomy" id="1560285"/>
    <lineage>
        <taxon>Viruses</taxon>
        <taxon>Duplodnaviria</taxon>
        <taxon>Heunggongvirae</taxon>
        <taxon>Uroviricota</taxon>
        <taxon>Caudoviricetes</taxon>
        <taxon>Turbidovirus</taxon>
        <taxon>Turbidovirus larenn</taxon>
    </lineage>
</organism>
<reference evidence="1 2" key="1">
    <citation type="submission" date="2014-09" db="EMBL/GenBank/DDBJ databases">
        <authorList>
            <person name="King A.R."/>
            <person name="Cook R.C."/>
            <person name="Khenner E.M."/>
            <person name="Owens N.L."/>
            <person name="Sharma A."/>
            <person name="Stairs E.N."/>
            <person name="King R.A."/>
            <person name="Rinehart C.A."/>
            <person name="Serrano M.G."/>
            <person name="Buck G."/>
            <person name="Lee V."/>
            <person name="Wang Y."/>
            <person name="Carvalho R."/>
            <person name="Voegtly L."/>
            <person name="Shi R."/>
            <person name="Duckworth R."/>
            <person name="Johnson A."/>
            <person name="Loviza R."/>
            <person name="Walstead R."/>
            <person name="Shah Z."/>
            <person name="Kiflezghi M."/>
            <person name="Wade K."/>
            <person name="Anders K.R."/>
            <person name="Braun M.A."/>
            <person name="Delesalle V.A."/>
            <person name="Hughes L.E."/>
            <person name="Ware V.C."/>
            <person name="Bradley K.W."/>
            <person name="Barker L.P."/>
            <person name="Asai D.J."/>
            <person name="Bowman C.A."/>
            <person name="Russell D.A."/>
            <person name="Pope W.H."/>
            <person name="Jacobs-Sera D."/>
            <person name="Hendrix R.W."/>
            <person name="Hatfull G.F."/>
        </authorList>
    </citation>
    <scope>NUCLEOTIDE SEQUENCE [LARGE SCALE GENOMIC DNA]</scope>
</reference>
<dbReference type="RefSeq" id="YP_009205394.1">
    <property type="nucleotide sequence ID" value="NC_028877.1"/>
</dbReference>
<dbReference type="EMBL" id="KM677210">
    <property type="protein sequence ID" value="AIW02915.1"/>
    <property type="molecule type" value="Genomic_DNA"/>
</dbReference>
<proteinExistence type="predicted"/>
<dbReference type="OrthoDB" id="23763at10239"/>
<name>A0A0A0RN28_9CAUD</name>
<gene>
    <name evidence="1" type="ORF">PBI_LARENN_20</name>
</gene>
<sequence length="62" mass="6969">MSASDHFPAPINYPANTPAVTPDKVNAYNCDHDADPPICYCVHDWRIEWANVKRQTARTAVL</sequence>